<keyword evidence="9 10" id="KW-0472">Membrane</keyword>
<comment type="caution">
    <text evidence="11">The sequence shown here is derived from an EMBL/GenBank/DDBJ whole genome shotgun (WGS) entry which is preliminary data.</text>
</comment>
<accession>A0ABN8S2M4</accession>
<evidence type="ECO:0000256" key="2">
    <source>
        <dbReference type="ARBA" id="ARBA00008661"/>
    </source>
</evidence>
<evidence type="ECO:0008006" key="13">
    <source>
        <dbReference type="Google" id="ProtNLM"/>
    </source>
</evidence>
<evidence type="ECO:0000256" key="7">
    <source>
        <dbReference type="ARBA" id="ARBA00022989"/>
    </source>
</evidence>
<protein>
    <recommendedName>
        <fullName evidence="13">Hexosyltransferase</fullName>
    </recommendedName>
</protein>
<feature type="transmembrane region" description="Helical" evidence="10">
    <location>
        <begin position="21"/>
        <end position="39"/>
    </location>
</feature>
<name>A0ABN8S2M4_9CNID</name>
<sequence length="664" mass="77013">MGNGYLAQRGQRILTKTNLRNALLIGVLSSVLLVTYYLLQSSRRHHKNDISWKINPYVTEQEPYRRRFSRLLSRKRCTQNAFLLILVLSAPANSDRRTVIRRTWGNDRSLQMRWKTVFLVGQALDNNNQSENMAAEGTIYGDIIRGSHIDHYYNLTLQTQMGLEWAAGYCDFRYLLKVDDDVFVNPYNLLDHLEKPDTQVTNLYMGRCFYSAPVLRVGKHRITREEYSESTFPTYCYGPAYLLSSDLVHKLVELFDTYTPFRLEDVYIGMLIRKIGGVEAVGHSSFRTQESGEEAAFCTPCRQQVAPNLRQLKKVHTEFEEIEIWENFCQESDVGCMLQAKHSAGFSVKQILYRTFVADKELSHNIFNNNTPPLTPLKLSTRSASQAKERESIPHRTYLISRTPCTQTIFLLIVVASAPGNFDTRAVIRRTWGSDMYLEKRWTTVFLIGQAKDRNQNDYLDAEAVIYGDVIRGSHNDHYYNLTLKTQIGIEWAARYCDFKFLLKVDDDVFVSPRNLIGYLKRPETPNTNLYMGYCFYNAPVYRFGRYGVSKEEYNKAIYPDYCNGPAYLLSSDLVDKLAELLDTKNVFKMEDVYVGLLLENIGGVKATHHSEFLTRRHYSCSHFPNMFAYHNSDHRLKCLEELFEQETKKMFEYELNELSKVKA</sequence>
<dbReference type="PANTHER" id="PTHR11214:SF314">
    <property type="entry name" value="HEXOSYLTRANSFERASE"/>
    <property type="match status" value="1"/>
</dbReference>
<keyword evidence="4" id="KW-0808">Transferase</keyword>
<evidence type="ECO:0000256" key="1">
    <source>
        <dbReference type="ARBA" id="ARBA00004323"/>
    </source>
</evidence>
<evidence type="ECO:0000256" key="8">
    <source>
        <dbReference type="ARBA" id="ARBA00023034"/>
    </source>
</evidence>
<dbReference type="InterPro" id="IPR002659">
    <property type="entry name" value="Glyco_trans_31"/>
</dbReference>
<evidence type="ECO:0000313" key="11">
    <source>
        <dbReference type="EMBL" id="CAH3184407.1"/>
    </source>
</evidence>
<keyword evidence="7 10" id="KW-1133">Transmembrane helix</keyword>
<evidence type="ECO:0000313" key="12">
    <source>
        <dbReference type="Proteomes" id="UP001159427"/>
    </source>
</evidence>
<keyword evidence="6" id="KW-0735">Signal-anchor</keyword>
<dbReference type="Gene3D" id="3.90.550.50">
    <property type="match status" value="2"/>
</dbReference>
<evidence type="ECO:0000256" key="9">
    <source>
        <dbReference type="ARBA" id="ARBA00023136"/>
    </source>
</evidence>
<evidence type="ECO:0000256" key="10">
    <source>
        <dbReference type="SAM" id="Phobius"/>
    </source>
</evidence>
<dbReference type="Proteomes" id="UP001159427">
    <property type="component" value="Unassembled WGS sequence"/>
</dbReference>
<evidence type="ECO:0000256" key="5">
    <source>
        <dbReference type="ARBA" id="ARBA00022692"/>
    </source>
</evidence>
<gene>
    <name evidence="11" type="ORF">PEVE_00015439</name>
</gene>
<comment type="subcellular location">
    <subcellularLocation>
        <location evidence="1">Golgi apparatus membrane</location>
        <topology evidence="1">Single-pass type II membrane protein</topology>
    </subcellularLocation>
</comment>
<evidence type="ECO:0000256" key="6">
    <source>
        <dbReference type="ARBA" id="ARBA00022968"/>
    </source>
</evidence>
<keyword evidence="12" id="KW-1185">Reference proteome</keyword>
<dbReference type="EMBL" id="CALNXI010002191">
    <property type="protein sequence ID" value="CAH3184407.1"/>
    <property type="molecule type" value="Genomic_DNA"/>
</dbReference>
<evidence type="ECO:0000256" key="3">
    <source>
        <dbReference type="ARBA" id="ARBA00022676"/>
    </source>
</evidence>
<proteinExistence type="inferred from homology"/>
<comment type="similarity">
    <text evidence="2">Belongs to the glycosyltransferase 31 family.</text>
</comment>
<evidence type="ECO:0000256" key="4">
    <source>
        <dbReference type="ARBA" id="ARBA00022679"/>
    </source>
</evidence>
<dbReference type="InterPro" id="IPR029044">
    <property type="entry name" value="Nucleotide-diphossugar_trans"/>
</dbReference>
<dbReference type="PANTHER" id="PTHR11214">
    <property type="entry name" value="BETA-1,3-N-ACETYLGLUCOSAMINYLTRANSFERASE"/>
    <property type="match status" value="1"/>
</dbReference>
<reference evidence="11 12" key="1">
    <citation type="submission" date="2022-05" db="EMBL/GenBank/DDBJ databases">
        <authorList>
            <consortium name="Genoscope - CEA"/>
            <person name="William W."/>
        </authorList>
    </citation>
    <scope>NUCLEOTIDE SEQUENCE [LARGE SCALE GENOMIC DNA]</scope>
</reference>
<keyword evidence="3" id="KW-0328">Glycosyltransferase</keyword>
<keyword evidence="5 10" id="KW-0812">Transmembrane</keyword>
<dbReference type="SUPFAM" id="SSF53448">
    <property type="entry name" value="Nucleotide-diphospho-sugar transferases"/>
    <property type="match status" value="2"/>
</dbReference>
<organism evidence="11 12">
    <name type="scientific">Porites evermanni</name>
    <dbReference type="NCBI Taxonomy" id="104178"/>
    <lineage>
        <taxon>Eukaryota</taxon>
        <taxon>Metazoa</taxon>
        <taxon>Cnidaria</taxon>
        <taxon>Anthozoa</taxon>
        <taxon>Hexacorallia</taxon>
        <taxon>Scleractinia</taxon>
        <taxon>Fungiina</taxon>
        <taxon>Poritidae</taxon>
        <taxon>Porites</taxon>
    </lineage>
</organism>
<keyword evidence="8" id="KW-0333">Golgi apparatus</keyword>
<dbReference type="Pfam" id="PF01762">
    <property type="entry name" value="Galactosyl_T"/>
    <property type="match status" value="2"/>
</dbReference>